<evidence type="ECO:0000313" key="8">
    <source>
        <dbReference type="EMBL" id="KAJ8297404.1"/>
    </source>
</evidence>
<keyword evidence="3 6" id="KW-0812">Transmembrane</keyword>
<protein>
    <recommendedName>
        <fullName evidence="7">Cation efflux protein transmembrane domain-containing protein</fullName>
    </recommendedName>
</protein>
<dbReference type="SUPFAM" id="SSF161111">
    <property type="entry name" value="Cation efflux protein transmembrane domain-like"/>
    <property type="match status" value="1"/>
</dbReference>
<name>A0ABQ9E050_TEGGR</name>
<proteinExistence type="predicted"/>
<accession>A0ABQ9E050</accession>
<keyword evidence="9" id="KW-1185">Reference proteome</keyword>
<evidence type="ECO:0000256" key="2">
    <source>
        <dbReference type="ARBA" id="ARBA00022448"/>
    </source>
</evidence>
<reference evidence="8 9" key="1">
    <citation type="submission" date="2022-12" db="EMBL/GenBank/DDBJ databases">
        <title>Chromosome-level genome of Tegillarca granosa.</title>
        <authorList>
            <person name="Kim J."/>
        </authorList>
    </citation>
    <scope>NUCLEOTIDE SEQUENCE [LARGE SCALE GENOMIC DNA]</scope>
    <source>
        <strain evidence="8">Teg-2019</strain>
        <tissue evidence="8">Adductor muscle</tissue>
    </source>
</reference>
<dbReference type="Pfam" id="PF01545">
    <property type="entry name" value="Cation_efflux"/>
    <property type="match status" value="1"/>
</dbReference>
<evidence type="ECO:0000256" key="3">
    <source>
        <dbReference type="ARBA" id="ARBA00022692"/>
    </source>
</evidence>
<feature type="transmembrane region" description="Helical" evidence="6">
    <location>
        <begin position="96"/>
        <end position="121"/>
    </location>
</feature>
<evidence type="ECO:0000259" key="7">
    <source>
        <dbReference type="Pfam" id="PF01545"/>
    </source>
</evidence>
<feature type="domain" description="Cation efflux protein transmembrane" evidence="7">
    <location>
        <begin position="2"/>
        <end position="152"/>
    </location>
</feature>
<feature type="transmembrane region" description="Helical" evidence="6">
    <location>
        <begin position="127"/>
        <end position="145"/>
    </location>
</feature>
<evidence type="ECO:0000256" key="4">
    <source>
        <dbReference type="ARBA" id="ARBA00022989"/>
    </source>
</evidence>
<keyword evidence="2" id="KW-0813">Transport</keyword>
<dbReference type="PANTHER" id="PTHR13414:SF9">
    <property type="entry name" value="PROTON-COUPLED ZINC ANTIPORTER SLC30A9, MITOCHONDRIAL"/>
    <property type="match status" value="1"/>
</dbReference>
<dbReference type="InterPro" id="IPR058533">
    <property type="entry name" value="Cation_efflux_TM"/>
</dbReference>
<dbReference type="EMBL" id="JARBDR010000923">
    <property type="protein sequence ID" value="KAJ8297404.1"/>
    <property type="molecule type" value="Genomic_DNA"/>
</dbReference>
<evidence type="ECO:0000256" key="6">
    <source>
        <dbReference type="SAM" id="Phobius"/>
    </source>
</evidence>
<comment type="subcellular location">
    <subcellularLocation>
        <location evidence="1">Membrane</location>
        <topology evidence="1">Multi-pass membrane protein</topology>
    </subcellularLocation>
</comment>
<gene>
    <name evidence="8" type="ORF">KUTeg_023935</name>
</gene>
<organism evidence="8 9">
    <name type="scientific">Tegillarca granosa</name>
    <name type="common">Malaysian cockle</name>
    <name type="synonym">Anadara granosa</name>
    <dbReference type="NCBI Taxonomy" id="220873"/>
    <lineage>
        <taxon>Eukaryota</taxon>
        <taxon>Metazoa</taxon>
        <taxon>Spiralia</taxon>
        <taxon>Lophotrochozoa</taxon>
        <taxon>Mollusca</taxon>
        <taxon>Bivalvia</taxon>
        <taxon>Autobranchia</taxon>
        <taxon>Pteriomorphia</taxon>
        <taxon>Arcoida</taxon>
        <taxon>Arcoidea</taxon>
        <taxon>Arcidae</taxon>
        <taxon>Tegillarca</taxon>
    </lineage>
</organism>
<comment type="caution">
    <text evidence="8">The sequence shown here is derived from an EMBL/GenBank/DDBJ whole genome shotgun (WGS) entry which is preliminary data.</text>
</comment>
<feature type="transmembrane region" description="Helical" evidence="6">
    <location>
        <begin position="12"/>
        <end position="36"/>
    </location>
</feature>
<evidence type="ECO:0000313" key="9">
    <source>
        <dbReference type="Proteomes" id="UP001217089"/>
    </source>
</evidence>
<feature type="transmembrane region" description="Helical" evidence="6">
    <location>
        <begin position="42"/>
        <end position="67"/>
    </location>
</feature>
<dbReference type="Proteomes" id="UP001217089">
    <property type="component" value="Unassembled WGS sequence"/>
</dbReference>
<evidence type="ECO:0000256" key="5">
    <source>
        <dbReference type="ARBA" id="ARBA00023136"/>
    </source>
</evidence>
<dbReference type="PANTHER" id="PTHR13414">
    <property type="entry name" value="HUEL-CATION TRANSPORTER"/>
    <property type="match status" value="1"/>
</dbReference>
<sequence>MRYGYKNIKHISSLGGGMIFFLVGSTICILEAWHAFQNPELLTLGATALATMGVSFVTELFSLIYAWKEANRSAKEKNISWLDYVRRGDDPNVSLVFLEDVASVLGVVIATSCMLLASYFQSSYIDALGSVLIGGILAYVSLVIVRSNYHALIGQSIPEHKQEEITSELERDRVIRSVHDVKATQTAGDIRFKAEVDFDGREITLSYLRSIDTEILLKEMQNVKTADDVEKIMLEHGNDIIGQTGLEIDRIEKKLR</sequence>
<evidence type="ECO:0000256" key="1">
    <source>
        <dbReference type="ARBA" id="ARBA00004141"/>
    </source>
</evidence>
<dbReference type="Gene3D" id="1.20.1510.10">
    <property type="entry name" value="Cation efflux protein transmembrane domain"/>
    <property type="match status" value="1"/>
</dbReference>
<dbReference type="InterPro" id="IPR027469">
    <property type="entry name" value="Cation_efflux_TMD_sf"/>
</dbReference>
<keyword evidence="5 6" id="KW-0472">Membrane</keyword>
<dbReference type="InterPro" id="IPR040177">
    <property type="entry name" value="SLC30A9"/>
</dbReference>
<keyword evidence="4 6" id="KW-1133">Transmembrane helix</keyword>